<dbReference type="InterPro" id="IPR042002">
    <property type="entry name" value="Sortase_C"/>
</dbReference>
<keyword evidence="2" id="KW-0812">Transmembrane</keyword>
<dbReference type="Proteomes" id="UP001315967">
    <property type="component" value="Chromosome"/>
</dbReference>
<dbReference type="InterPro" id="IPR005754">
    <property type="entry name" value="Sortase"/>
</dbReference>
<feature type="transmembrane region" description="Helical" evidence="2">
    <location>
        <begin position="12"/>
        <end position="33"/>
    </location>
</feature>
<reference evidence="3 4" key="1">
    <citation type="submission" date="2022-08" db="EMBL/GenBank/DDBJ databases">
        <title>Aerococcaceae sp. nov isolated from spoiled eye mask.</title>
        <authorList>
            <person name="Zhou G."/>
            <person name="Xie X.-B."/>
            <person name="Shi Q.-S."/>
            <person name="Wang Y.-S."/>
            <person name="Wen X."/>
            <person name="Peng H."/>
            <person name="Yang X.-J."/>
            <person name="Tao H.-B."/>
            <person name="Huang X.-M."/>
        </authorList>
    </citation>
    <scope>NUCLEOTIDE SEQUENCE [LARGE SCALE GENOMIC DNA]</scope>
    <source>
        <strain evidence="4">DM20194951</strain>
    </source>
</reference>
<feature type="transmembrane region" description="Helical" evidence="2">
    <location>
        <begin position="254"/>
        <end position="274"/>
    </location>
</feature>
<dbReference type="Pfam" id="PF04203">
    <property type="entry name" value="Sortase"/>
    <property type="match status" value="1"/>
</dbReference>
<dbReference type="Gene3D" id="2.40.260.10">
    <property type="entry name" value="Sortase"/>
    <property type="match status" value="1"/>
</dbReference>
<keyword evidence="1" id="KW-0378">Hydrolase</keyword>
<keyword evidence="2" id="KW-0472">Membrane</keyword>
<gene>
    <name evidence="3" type="ORF">NRE15_05545</name>
</gene>
<keyword evidence="4" id="KW-1185">Reference proteome</keyword>
<evidence type="ECO:0000256" key="2">
    <source>
        <dbReference type="SAM" id="Phobius"/>
    </source>
</evidence>
<name>A0ABY5P9G9_9LACT</name>
<dbReference type="NCBIfam" id="TIGR01076">
    <property type="entry name" value="sortase_fam"/>
    <property type="match status" value="1"/>
</dbReference>
<protein>
    <submittedName>
        <fullName evidence="3">Class C sortase</fullName>
    </submittedName>
</protein>
<dbReference type="NCBIfam" id="NF033745">
    <property type="entry name" value="class_C_sortase"/>
    <property type="match status" value="1"/>
</dbReference>
<organism evidence="3 4">
    <name type="scientific">Fundicoccus culcitae</name>
    <dbReference type="NCBI Taxonomy" id="2969821"/>
    <lineage>
        <taxon>Bacteria</taxon>
        <taxon>Bacillati</taxon>
        <taxon>Bacillota</taxon>
        <taxon>Bacilli</taxon>
        <taxon>Lactobacillales</taxon>
        <taxon>Aerococcaceae</taxon>
        <taxon>Fundicoccus</taxon>
    </lineage>
</organism>
<accession>A0ABY5P9G9</accession>
<proteinExistence type="predicted"/>
<sequence>MKKPNKYHRFFSSMWFFVLLFLLGAGLILYPLVSNYIYFEVANEEITAFQSGVEALADTEKDERLALAQAYNRAVNYQQITDPWTAEEEAGVAEYARMLEVQELLGYVVIPKINERLPIYAGTSAAVLEKGVGHLEGTALPIGGVDTHSFLTAHRGLPTAQLFRQLDRLATGDIFYVTNLYETLAYQVDQIKVVEPNAIEAIQVIEGGDYLTLLTCTPYMVNSHRLLVRGVRVDDAFSGDAEEVIGLPARVNPFLIAVVAVVGVLSLLVVYVIWRVRRGRGRRRR</sequence>
<dbReference type="EMBL" id="CP102453">
    <property type="protein sequence ID" value="UUX35105.1"/>
    <property type="molecule type" value="Genomic_DNA"/>
</dbReference>
<evidence type="ECO:0000313" key="3">
    <source>
        <dbReference type="EMBL" id="UUX35105.1"/>
    </source>
</evidence>
<dbReference type="SUPFAM" id="SSF63817">
    <property type="entry name" value="Sortase"/>
    <property type="match status" value="1"/>
</dbReference>
<keyword evidence="2" id="KW-1133">Transmembrane helix</keyword>
<dbReference type="RefSeq" id="WP_313794598.1">
    <property type="nucleotide sequence ID" value="NZ_CP102453.1"/>
</dbReference>
<evidence type="ECO:0000313" key="4">
    <source>
        <dbReference type="Proteomes" id="UP001315967"/>
    </source>
</evidence>
<dbReference type="CDD" id="cd05827">
    <property type="entry name" value="Sortase_C"/>
    <property type="match status" value="1"/>
</dbReference>
<dbReference type="InterPro" id="IPR023365">
    <property type="entry name" value="Sortase_dom-sf"/>
</dbReference>
<evidence type="ECO:0000256" key="1">
    <source>
        <dbReference type="ARBA" id="ARBA00022801"/>
    </source>
</evidence>